<protein>
    <submittedName>
        <fullName evidence="1">Uncharacterized protein</fullName>
    </submittedName>
</protein>
<comment type="caution">
    <text evidence="1">The sequence shown here is derived from an EMBL/GenBank/DDBJ whole genome shotgun (WGS) entry which is preliminary data.</text>
</comment>
<evidence type="ECO:0000313" key="2">
    <source>
        <dbReference type="Proteomes" id="UP000759537"/>
    </source>
</evidence>
<reference evidence="1" key="2">
    <citation type="journal article" date="2020" name="Nat. Commun.">
        <title>Large-scale genome sequencing of mycorrhizal fungi provides insights into the early evolution of symbiotic traits.</title>
        <authorList>
            <person name="Miyauchi S."/>
            <person name="Kiss E."/>
            <person name="Kuo A."/>
            <person name="Drula E."/>
            <person name="Kohler A."/>
            <person name="Sanchez-Garcia M."/>
            <person name="Morin E."/>
            <person name="Andreopoulos B."/>
            <person name="Barry K.W."/>
            <person name="Bonito G."/>
            <person name="Buee M."/>
            <person name="Carver A."/>
            <person name="Chen C."/>
            <person name="Cichocki N."/>
            <person name="Clum A."/>
            <person name="Culley D."/>
            <person name="Crous P.W."/>
            <person name="Fauchery L."/>
            <person name="Girlanda M."/>
            <person name="Hayes R.D."/>
            <person name="Keri Z."/>
            <person name="LaButti K."/>
            <person name="Lipzen A."/>
            <person name="Lombard V."/>
            <person name="Magnuson J."/>
            <person name="Maillard F."/>
            <person name="Murat C."/>
            <person name="Nolan M."/>
            <person name="Ohm R.A."/>
            <person name="Pangilinan J."/>
            <person name="Pereira M.F."/>
            <person name="Perotto S."/>
            <person name="Peter M."/>
            <person name="Pfister S."/>
            <person name="Riley R."/>
            <person name="Sitrit Y."/>
            <person name="Stielow J.B."/>
            <person name="Szollosi G."/>
            <person name="Zifcakova L."/>
            <person name="Stursova M."/>
            <person name="Spatafora J.W."/>
            <person name="Tedersoo L."/>
            <person name="Vaario L.M."/>
            <person name="Yamada A."/>
            <person name="Yan M."/>
            <person name="Wang P."/>
            <person name="Xu J."/>
            <person name="Bruns T."/>
            <person name="Baldrian P."/>
            <person name="Vilgalys R."/>
            <person name="Dunand C."/>
            <person name="Henrissat B."/>
            <person name="Grigoriev I.V."/>
            <person name="Hibbett D."/>
            <person name="Nagy L.G."/>
            <person name="Martin F.M."/>
        </authorList>
    </citation>
    <scope>NUCLEOTIDE SEQUENCE</scope>
    <source>
        <strain evidence="1">Prilba</strain>
    </source>
</reference>
<sequence>MEKAIDKREDHIKGPLPSLIVLLVFSGRYANGVGTHKNCQDTDCAFRLFNLAAKYGHLDATAPESAARIPGAVVGSPQSLS</sequence>
<feature type="non-terminal residue" evidence="1">
    <location>
        <position position="81"/>
    </location>
</feature>
<accession>A0A9P5MRQ6</accession>
<organism evidence="1 2">
    <name type="scientific">Russula ochroleuca</name>
    <dbReference type="NCBI Taxonomy" id="152965"/>
    <lineage>
        <taxon>Eukaryota</taxon>
        <taxon>Fungi</taxon>
        <taxon>Dikarya</taxon>
        <taxon>Basidiomycota</taxon>
        <taxon>Agaricomycotina</taxon>
        <taxon>Agaricomycetes</taxon>
        <taxon>Russulales</taxon>
        <taxon>Russulaceae</taxon>
        <taxon>Russula</taxon>
    </lineage>
</organism>
<gene>
    <name evidence="1" type="ORF">DFH94DRAFT_758156</name>
</gene>
<reference evidence="1" key="1">
    <citation type="submission" date="2019-10" db="EMBL/GenBank/DDBJ databases">
        <authorList>
            <consortium name="DOE Joint Genome Institute"/>
            <person name="Kuo A."/>
            <person name="Miyauchi S."/>
            <person name="Kiss E."/>
            <person name="Drula E."/>
            <person name="Kohler A."/>
            <person name="Sanchez-Garcia M."/>
            <person name="Andreopoulos B."/>
            <person name="Barry K.W."/>
            <person name="Bonito G."/>
            <person name="Buee M."/>
            <person name="Carver A."/>
            <person name="Chen C."/>
            <person name="Cichocki N."/>
            <person name="Clum A."/>
            <person name="Culley D."/>
            <person name="Crous P.W."/>
            <person name="Fauchery L."/>
            <person name="Girlanda M."/>
            <person name="Hayes R."/>
            <person name="Keri Z."/>
            <person name="LaButti K."/>
            <person name="Lipzen A."/>
            <person name="Lombard V."/>
            <person name="Magnuson J."/>
            <person name="Maillard F."/>
            <person name="Morin E."/>
            <person name="Murat C."/>
            <person name="Nolan M."/>
            <person name="Ohm R."/>
            <person name="Pangilinan J."/>
            <person name="Pereira M."/>
            <person name="Perotto S."/>
            <person name="Peter M."/>
            <person name="Riley R."/>
            <person name="Sitrit Y."/>
            <person name="Stielow B."/>
            <person name="Szollosi G."/>
            <person name="Zifcakova L."/>
            <person name="Stursova M."/>
            <person name="Spatafora J.W."/>
            <person name="Tedersoo L."/>
            <person name="Vaario L.-M."/>
            <person name="Yamada A."/>
            <person name="Yan M."/>
            <person name="Wang P."/>
            <person name="Xu J."/>
            <person name="Bruns T."/>
            <person name="Baldrian P."/>
            <person name="Vilgalys R."/>
            <person name="Henrissat B."/>
            <person name="Grigoriev I.V."/>
            <person name="Hibbett D."/>
            <person name="Nagy L.G."/>
            <person name="Martin F.M."/>
        </authorList>
    </citation>
    <scope>NUCLEOTIDE SEQUENCE</scope>
    <source>
        <strain evidence="1">Prilba</strain>
    </source>
</reference>
<proteinExistence type="predicted"/>
<evidence type="ECO:0000313" key="1">
    <source>
        <dbReference type="EMBL" id="KAF8476285.1"/>
    </source>
</evidence>
<name>A0A9P5MRQ6_9AGAM</name>
<dbReference type="AlphaFoldDB" id="A0A9P5MRQ6"/>
<dbReference type="EMBL" id="WHVB01000015">
    <property type="protein sequence ID" value="KAF8476285.1"/>
    <property type="molecule type" value="Genomic_DNA"/>
</dbReference>
<dbReference type="Proteomes" id="UP000759537">
    <property type="component" value="Unassembled WGS sequence"/>
</dbReference>
<keyword evidence="2" id="KW-1185">Reference proteome</keyword>